<organism evidence="4 5">
    <name type="scientific">Thalassotalea algicola</name>
    <dbReference type="NCBI Taxonomy" id="2716224"/>
    <lineage>
        <taxon>Bacteria</taxon>
        <taxon>Pseudomonadati</taxon>
        <taxon>Pseudomonadota</taxon>
        <taxon>Gammaproteobacteria</taxon>
        <taxon>Alteromonadales</taxon>
        <taxon>Colwelliaceae</taxon>
        <taxon>Thalassotalea</taxon>
    </lineage>
</organism>
<keyword evidence="1 2" id="KW-0238">DNA-binding</keyword>
<keyword evidence="5" id="KW-1185">Reference proteome</keyword>
<dbReference type="GO" id="GO:0003677">
    <property type="term" value="F:DNA binding"/>
    <property type="evidence" value="ECO:0007669"/>
    <property type="project" value="UniProtKB-UniRule"/>
</dbReference>
<dbReference type="PROSITE" id="PS50977">
    <property type="entry name" value="HTH_TETR_2"/>
    <property type="match status" value="1"/>
</dbReference>
<dbReference type="EMBL" id="JABBXH010000002">
    <property type="protein sequence ID" value="NMP30920.1"/>
    <property type="molecule type" value="Genomic_DNA"/>
</dbReference>
<comment type="caution">
    <text evidence="4">The sequence shown here is derived from an EMBL/GenBank/DDBJ whole genome shotgun (WGS) entry which is preliminary data.</text>
</comment>
<evidence type="ECO:0000259" key="3">
    <source>
        <dbReference type="PROSITE" id="PS50977"/>
    </source>
</evidence>
<reference evidence="4 5" key="1">
    <citation type="submission" date="2020-04" db="EMBL/GenBank/DDBJ databases">
        <title>Thalassotalea sp. M1531, isolated from the surface of marine red alga.</title>
        <authorList>
            <person name="Pang L."/>
            <person name="Lu D.-C."/>
        </authorList>
    </citation>
    <scope>NUCLEOTIDE SEQUENCE [LARGE SCALE GENOMIC DNA]</scope>
    <source>
        <strain evidence="4 5">M1531</strain>
    </source>
</reference>
<accession>A0A7Y0Q7C6</accession>
<dbReference type="SUPFAM" id="SSF46689">
    <property type="entry name" value="Homeodomain-like"/>
    <property type="match status" value="1"/>
</dbReference>
<feature type="domain" description="HTH tetR-type" evidence="3">
    <location>
        <begin position="15"/>
        <end position="75"/>
    </location>
</feature>
<dbReference type="PANTHER" id="PTHR43479:SF11">
    <property type="entry name" value="ACREF_ENVCD OPERON REPRESSOR-RELATED"/>
    <property type="match status" value="1"/>
</dbReference>
<sequence>MHNDPIIQAKQTRSQQTQDKLLQALSDCLKEQFFEHISVAQITERAGVSVGTFYRRFKNKEALLPFLYQNFGIKLDKWVQKMERNTKDSLNEQVAYLVEKMTKFLQENAGIFRTLHLNARLYPEILPTSKLNERSAEYNRISAILMLHPDEINHQCAKTACDMAIFVLISNLIEKILYRELTPALASPISINDNTEQITLMMQSYLTANNLGKK</sequence>
<dbReference type="AlphaFoldDB" id="A0A7Y0Q7C6"/>
<evidence type="ECO:0000256" key="2">
    <source>
        <dbReference type="PROSITE-ProRule" id="PRU00335"/>
    </source>
</evidence>
<feature type="DNA-binding region" description="H-T-H motif" evidence="2">
    <location>
        <begin position="38"/>
        <end position="57"/>
    </location>
</feature>
<dbReference type="Gene3D" id="1.10.357.10">
    <property type="entry name" value="Tetracycline Repressor, domain 2"/>
    <property type="match status" value="1"/>
</dbReference>
<dbReference type="InterPro" id="IPR009057">
    <property type="entry name" value="Homeodomain-like_sf"/>
</dbReference>
<name>A0A7Y0Q7C6_9GAMM</name>
<evidence type="ECO:0000256" key="1">
    <source>
        <dbReference type="ARBA" id="ARBA00023125"/>
    </source>
</evidence>
<evidence type="ECO:0000313" key="5">
    <source>
        <dbReference type="Proteomes" id="UP000568664"/>
    </source>
</evidence>
<dbReference type="RefSeq" id="WP_169074272.1">
    <property type="nucleotide sequence ID" value="NZ_JABBXH010000002.1"/>
</dbReference>
<dbReference type="InterPro" id="IPR001647">
    <property type="entry name" value="HTH_TetR"/>
</dbReference>
<proteinExistence type="predicted"/>
<protein>
    <submittedName>
        <fullName evidence="4">TetR/AcrR family transcriptional regulator</fullName>
    </submittedName>
</protein>
<gene>
    <name evidence="4" type="ORF">HII17_05025</name>
</gene>
<dbReference type="InterPro" id="IPR050624">
    <property type="entry name" value="HTH-type_Tx_Regulator"/>
</dbReference>
<dbReference type="Proteomes" id="UP000568664">
    <property type="component" value="Unassembled WGS sequence"/>
</dbReference>
<dbReference type="Pfam" id="PF00440">
    <property type="entry name" value="TetR_N"/>
    <property type="match status" value="1"/>
</dbReference>
<evidence type="ECO:0000313" key="4">
    <source>
        <dbReference type="EMBL" id="NMP30920.1"/>
    </source>
</evidence>
<dbReference type="PANTHER" id="PTHR43479">
    <property type="entry name" value="ACREF/ENVCD OPERON REPRESSOR-RELATED"/>
    <property type="match status" value="1"/>
</dbReference>